<name>A0A917FYV9_9BACL</name>
<dbReference type="Pfam" id="PF04095">
    <property type="entry name" value="NAPRTase"/>
    <property type="match status" value="1"/>
</dbReference>
<dbReference type="InterPro" id="IPR040727">
    <property type="entry name" value="NAPRTase_N"/>
</dbReference>
<accession>A0A917FYV9</accession>
<evidence type="ECO:0000256" key="1">
    <source>
        <dbReference type="ARBA" id="ARBA00004952"/>
    </source>
</evidence>
<dbReference type="RefSeq" id="WP_188532295.1">
    <property type="nucleotide sequence ID" value="NZ_BMGR01000011.1"/>
</dbReference>
<dbReference type="EMBL" id="BMGR01000011">
    <property type="protein sequence ID" value="GGG14607.1"/>
    <property type="molecule type" value="Genomic_DNA"/>
</dbReference>
<comment type="function">
    <text evidence="9">Catalyzes the first step in the biosynthesis of NAD from nicotinic acid, the ATP-dependent synthesis of beta-nicotinate D-ribonucleotide from nicotinate and 5-phospho-D-ribose 1-phosphate.</text>
</comment>
<dbReference type="GO" id="GO:0047280">
    <property type="term" value="F:nicotinamide phosphoribosyltransferase activity"/>
    <property type="evidence" value="ECO:0007669"/>
    <property type="project" value="UniProtKB-ARBA"/>
</dbReference>
<evidence type="ECO:0000313" key="14">
    <source>
        <dbReference type="Proteomes" id="UP000644756"/>
    </source>
</evidence>
<evidence type="ECO:0000259" key="10">
    <source>
        <dbReference type="Pfam" id="PF04095"/>
    </source>
</evidence>
<evidence type="ECO:0000256" key="5">
    <source>
        <dbReference type="ARBA" id="ARBA00022598"/>
    </source>
</evidence>
<dbReference type="InterPro" id="IPR006405">
    <property type="entry name" value="Nic_PRibTrfase_pncB"/>
</dbReference>
<dbReference type="CDD" id="cd01570">
    <property type="entry name" value="NAPRTase_A"/>
    <property type="match status" value="1"/>
</dbReference>
<evidence type="ECO:0000256" key="7">
    <source>
        <dbReference type="ARBA" id="ARBA00022679"/>
    </source>
</evidence>
<dbReference type="GO" id="GO:0004516">
    <property type="term" value="F:nicotinate phosphoribosyltransferase activity"/>
    <property type="evidence" value="ECO:0007669"/>
    <property type="project" value="UniProtKB-UniRule"/>
</dbReference>
<dbReference type="InterPro" id="IPR036068">
    <property type="entry name" value="Nicotinate_pribotase-like_C"/>
</dbReference>
<dbReference type="AlphaFoldDB" id="A0A917FYV9"/>
<dbReference type="NCBIfam" id="NF009131">
    <property type="entry name" value="PRK12484.1"/>
    <property type="match status" value="1"/>
</dbReference>
<evidence type="ECO:0000256" key="4">
    <source>
        <dbReference type="ARBA" id="ARBA00022553"/>
    </source>
</evidence>
<dbReference type="InterPro" id="IPR041525">
    <property type="entry name" value="N/Namide_PRibTrfase"/>
</dbReference>
<comment type="caution">
    <text evidence="13">The sequence shown here is derived from an EMBL/GenBank/DDBJ whole genome shotgun (WGS) entry which is preliminary data.</text>
</comment>
<keyword evidence="14" id="KW-1185">Reference proteome</keyword>
<dbReference type="Gene3D" id="3.20.140.10">
    <property type="entry name" value="nicotinate phosphoribosyltransferase"/>
    <property type="match status" value="1"/>
</dbReference>
<evidence type="ECO:0000256" key="3">
    <source>
        <dbReference type="ARBA" id="ARBA00013236"/>
    </source>
</evidence>
<reference evidence="13" key="1">
    <citation type="journal article" date="2014" name="Int. J. Syst. Evol. Microbiol.">
        <title>Complete genome sequence of Corynebacterium casei LMG S-19264T (=DSM 44701T), isolated from a smear-ripened cheese.</title>
        <authorList>
            <consortium name="US DOE Joint Genome Institute (JGI-PGF)"/>
            <person name="Walter F."/>
            <person name="Albersmeier A."/>
            <person name="Kalinowski J."/>
            <person name="Ruckert C."/>
        </authorList>
    </citation>
    <scope>NUCLEOTIDE SEQUENCE</scope>
    <source>
        <strain evidence="13">CGMCC 1.12987</strain>
    </source>
</reference>
<comment type="PTM">
    <text evidence="9">Transiently phosphorylated on a His residue during the reaction cycle. Phosphorylation strongly increases the affinity for substrates and increases the rate of nicotinate D-ribonucleotide production. Dephosphorylation regenerates the low-affinity form of the enzyme, leading to product release.</text>
</comment>
<keyword evidence="13" id="KW-0328">Glycosyltransferase</keyword>
<comment type="similarity">
    <text evidence="2 9">Belongs to the NAPRTase family.</text>
</comment>
<dbReference type="InterPro" id="IPR013785">
    <property type="entry name" value="Aldolase_TIM"/>
</dbReference>
<dbReference type="PANTHER" id="PTHR11098">
    <property type="entry name" value="NICOTINATE PHOSPHORIBOSYLTRANSFERASE"/>
    <property type="match status" value="1"/>
</dbReference>
<feature type="domain" description="Nicotinate phosphoribosyltransferase N-terminal" evidence="11">
    <location>
        <begin position="12"/>
        <end position="137"/>
    </location>
</feature>
<gene>
    <name evidence="13" type="primary">pncB</name>
    <name evidence="13" type="ORF">GCM10010916_34400</name>
</gene>
<evidence type="ECO:0000256" key="9">
    <source>
        <dbReference type="RuleBase" id="RU365100"/>
    </source>
</evidence>
<dbReference type="NCBIfam" id="NF006695">
    <property type="entry name" value="PRK09243.1-2"/>
    <property type="match status" value="1"/>
</dbReference>
<organism evidence="13 14">
    <name type="scientific">Paenibacillus abyssi</name>
    <dbReference type="NCBI Taxonomy" id="1340531"/>
    <lineage>
        <taxon>Bacteria</taxon>
        <taxon>Bacillati</taxon>
        <taxon>Bacillota</taxon>
        <taxon>Bacilli</taxon>
        <taxon>Bacillales</taxon>
        <taxon>Paenibacillaceae</taxon>
        <taxon>Paenibacillus</taxon>
    </lineage>
</organism>
<feature type="domain" description="Nicotinate/nicotinamide phosphoribosyltransferase" evidence="10">
    <location>
        <begin position="158"/>
        <end position="328"/>
    </location>
</feature>
<evidence type="ECO:0000313" key="13">
    <source>
        <dbReference type="EMBL" id="GGG14607.1"/>
    </source>
</evidence>
<reference evidence="13" key="2">
    <citation type="submission" date="2020-09" db="EMBL/GenBank/DDBJ databases">
        <authorList>
            <person name="Sun Q."/>
            <person name="Zhou Y."/>
        </authorList>
    </citation>
    <scope>NUCLEOTIDE SEQUENCE</scope>
    <source>
        <strain evidence="13">CGMCC 1.12987</strain>
    </source>
</reference>
<dbReference type="SUPFAM" id="SSF54675">
    <property type="entry name" value="Nicotinate/Quinolinate PRTase N-terminal domain-like"/>
    <property type="match status" value="1"/>
</dbReference>
<keyword evidence="6 9" id="KW-0662">Pyridine nucleotide biosynthesis</keyword>
<evidence type="ECO:0000259" key="11">
    <source>
        <dbReference type="Pfam" id="PF17767"/>
    </source>
</evidence>
<dbReference type="Gene3D" id="3.20.20.70">
    <property type="entry name" value="Aldolase class I"/>
    <property type="match status" value="1"/>
</dbReference>
<dbReference type="GO" id="GO:0034355">
    <property type="term" value="P:NAD+ biosynthetic process via the salvage pathway"/>
    <property type="evidence" value="ECO:0007669"/>
    <property type="project" value="TreeGrafter"/>
</dbReference>
<evidence type="ECO:0000259" key="12">
    <source>
        <dbReference type="Pfam" id="PF17956"/>
    </source>
</evidence>
<keyword evidence="7 9" id="KW-0808">Transferase</keyword>
<proteinExistence type="inferred from homology"/>
<dbReference type="PIRSF" id="PIRSF000484">
    <property type="entry name" value="NAPRT"/>
    <property type="match status" value="1"/>
</dbReference>
<dbReference type="FunFam" id="3.20.20.70:FF:000076">
    <property type="entry name" value="Nicotinate phosphoribosyltransferase"/>
    <property type="match status" value="1"/>
</dbReference>
<dbReference type="InterPro" id="IPR041619">
    <property type="entry name" value="NAPRTase_C"/>
</dbReference>
<dbReference type="GO" id="GO:0005829">
    <property type="term" value="C:cytosol"/>
    <property type="evidence" value="ECO:0007669"/>
    <property type="project" value="TreeGrafter"/>
</dbReference>
<dbReference type="EC" id="6.3.4.21" evidence="3 9"/>
<dbReference type="Proteomes" id="UP000644756">
    <property type="component" value="Unassembled WGS sequence"/>
</dbReference>
<protein>
    <recommendedName>
        <fullName evidence="3 9">Nicotinate phosphoribosyltransferase</fullName>
        <ecNumber evidence="3 9">6.3.4.21</ecNumber>
    </recommendedName>
</protein>
<keyword evidence="4" id="KW-0597">Phosphoprotein</keyword>
<evidence type="ECO:0000256" key="2">
    <source>
        <dbReference type="ARBA" id="ARBA00010897"/>
    </source>
</evidence>
<dbReference type="Pfam" id="PF17767">
    <property type="entry name" value="NAPRTase_N"/>
    <property type="match status" value="1"/>
</dbReference>
<dbReference type="NCBIfam" id="TIGR01513">
    <property type="entry name" value="NAPRTase_put"/>
    <property type="match status" value="1"/>
</dbReference>
<dbReference type="SUPFAM" id="SSF51690">
    <property type="entry name" value="Nicotinate/Quinolinate PRTase C-terminal domain-like"/>
    <property type="match status" value="1"/>
</dbReference>
<keyword evidence="5 9" id="KW-0436">Ligase</keyword>
<evidence type="ECO:0000256" key="6">
    <source>
        <dbReference type="ARBA" id="ARBA00022642"/>
    </source>
</evidence>
<sequence>MFHVSEYEDFGLHADKYAINMAYAAWKMREGDQIRAFDLYYRHNPFQNGYGVFIGLERVVRYLSSLTFSEEDIAYLKEQEEGYEAGFYDVLRAFRFTGDVYAVKEGSYVFPNVPLMKVIGSKLQVYLIEAALLGFINFQTLIGTKAARIRHVAQTETLLEMGLRRAHEADASIWGARAAYLTGFDATSNMRAGKWFGIPTKGTMSHAWVQDGDELEQFRKYAQVHRDNFTPLVDTYDTLRSGIPNAIIVAKELEGLGHRMKDVRIDSGDLAYQYFNGRAMLDDAGLGYSGMIASGDLDEQLIVSLKNQGVKYDKFGIGTKLSTAYDQPSLGGVYKLVAKEEDGVWIPTIKISGTPEKVSTPGNKAYYRIFEKETGKYAGDYITLHDEIIDPSEPLTLYDPQHTFAKVMKPHHYEVQPMLQPIFKSGQQLITLPSLTDSRQYHAQEKLKFWSEYLRTINPARYRVSLSDKLYSTKQKMIQERVDR</sequence>
<dbReference type="PANTHER" id="PTHR11098:SF1">
    <property type="entry name" value="NICOTINATE PHOSPHORIBOSYLTRANSFERASE"/>
    <property type="match status" value="1"/>
</dbReference>
<comment type="pathway">
    <text evidence="1 9">Cofactor biosynthesis; NAD(+) biosynthesis; nicotinate D-ribonucleotide from nicotinate: step 1/1.</text>
</comment>
<dbReference type="Pfam" id="PF17956">
    <property type="entry name" value="NAPRTase_C"/>
    <property type="match status" value="1"/>
</dbReference>
<feature type="domain" description="Nicotinate phosphoribosyltransferase C-terminal" evidence="12">
    <location>
        <begin position="364"/>
        <end position="474"/>
    </location>
</feature>
<dbReference type="InterPro" id="IPR007229">
    <property type="entry name" value="Nic_PRibTrfase-Fam"/>
</dbReference>
<evidence type="ECO:0000256" key="8">
    <source>
        <dbReference type="ARBA" id="ARBA00048668"/>
    </source>
</evidence>
<comment type="catalytic activity">
    <reaction evidence="8 9">
        <text>5-phospho-alpha-D-ribose 1-diphosphate + nicotinate + ATP + H2O = nicotinate beta-D-ribonucleotide + ADP + phosphate + diphosphate</text>
        <dbReference type="Rhea" id="RHEA:36163"/>
        <dbReference type="ChEBI" id="CHEBI:15377"/>
        <dbReference type="ChEBI" id="CHEBI:30616"/>
        <dbReference type="ChEBI" id="CHEBI:32544"/>
        <dbReference type="ChEBI" id="CHEBI:33019"/>
        <dbReference type="ChEBI" id="CHEBI:43474"/>
        <dbReference type="ChEBI" id="CHEBI:57502"/>
        <dbReference type="ChEBI" id="CHEBI:58017"/>
        <dbReference type="ChEBI" id="CHEBI:456216"/>
        <dbReference type="EC" id="6.3.4.21"/>
    </reaction>
</comment>